<dbReference type="HOGENOM" id="CLU_3007292_0_0_5"/>
<evidence type="ECO:0000313" key="2">
    <source>
        <dbReference type="Proteomes" id="UP000008808"/>
    </source>
</evidence>
<dbReference type="AlphaFoldDB" id="Q2N6X2"/>
<dbReference type="RefSeq" id="WP_011415391.1">
    <property type="nucleotide sequence ID" value="NC_007722.1"/>
</dbReference>
<sequence>MTQQIKVMMWAAFIIGIAMVLNEQGLSSGASFGIVAGLAGAAIGSMSSRCGARGCM</sequence>
<dbReference type="KEGG" id="eli:ELI_12385"/>
<protein>
    <submittedName>
        <fullName evidence="1">Uncharacterized protein</fullName>
    </submittedName>
</protein>
<dbReference type="Proteomes" id="UP000008808">
    <property type="component" value="Chromosome"/>
</dbReference>
<evidence type="ECO:0000313" key="1">
    <source>
        <dbReference type="EMBL" id="ABC64569.1"/>
    </source>
</evidence>
<name>Q2N6X2_ERYLH</name>
<keyword evidence="2" id="KW-1185">Reference proteome</keyword>
<organism evidence="1 2">
    <name type="scientific">Erythrobacter litoralis (strain HTCC2594)</name>
    <dbReference type="NCBI Taxonomy" id="314225"/>
    <lineage>
        <taxon>Bacteria</taxon>
        <taxon>Pseudomonadati</taxon>
        <taxon>Pseudomonadota</taxon>
        <taxon>Alphaproteobacteria</taxon>
        <taxon>Sphingomonadales</taxon>
        <taxon>Erythrobacteraceae</taxon>
        <taxon>Erythrobacter/Porphyrobacter group</taxon>
        <taxon>Erythrobacter</taxon>
    </lineage>
</organism>
<dbReference type="STRING" id="314225.ELI_12385"/>
<gene>
    <name evidence="1" type="ordered locus">ELI_12385</name>
</gene>
<accession>Q2N6X2</accession>
<reference evidence="2" key="1">
    <citation type="journal article" date="2009" name="J. Bacteriol.">
        <title>Complete genome sequence of Erythrobacter litoralis HTCC2594.</title>
        <authorList>
            <person name="Oh H.M."/>
            <person name="Giovannoni S.J."/>
            <person name="Ferriera S."/>
            <person name="Johnson J."/>
            <person name="Cho J.C."/>
        </authorList>
    </citation>
    <scope>NUCLEOTIDE SEQUENCE [LARGE SCALE GENOMIC DNA]</scope>
    <source>
        <strain evidence="2">HTCC2594</strain>
    </source>
</reference>
<dbReference type="EMBL" id="CP000157">
    <property type="protein sequence ID" value="ABC64569.1"/>
    <property type="molecule type" value="Genomic_DNA"/>
</dbReference>
<proteinExistence type="predicted"/>